<sequence length="357" mass="41850">MYYITIFVEEFLLNCCIGQLKGQKIIILTSQTFNKDEQSIADFTLYIKKNLPQVKIKPICRCILIDHGTKKASLALPNIPLLPFEIDNYVKQSLSRIFINQESLAYDFIIEDKRQTAEGNLQIIVYAYPSRQIDRLIKLFPWQVIFVGIPNQFINESDVLKFDVNALATMKQIDGINLLPWRNWQRKARRKQFFYVCFSLLIVITSVSIILYYLALQALNQQIHRNTQLQDLYLKSKSQLTQLIDINKQNNQLKATLTQRQSITNNYAHLIESLMSLSETIPNNLWLNSLEYYDDHLNINGVSYLYDDILLFSLQLEQHNLIMKSEITTIKKHYEQLLFNIKIQLDHAQNSRGLDYE</sequence>
<proteinExistence type="predicted"/>
<dbReference type="Pfam" id="PF05137">
    <property type="entry name" value="PilN"/>
    <property type="match status" value="1"/>
</dbReference>
<gene>
    <name evidence="2" type="ORF">FcAc13_02825</name>
</gene>
<keyword evidence="1" id="KW-0472">Membrane</keyword>
<name>A0ABR7QVH7_9GAMM</name>
<keyword evidence="1" id="KW-0812">Transmembrane</keyword>
<protein>
    <submittedName>
        <fullName evidence="2">PilN domain-containing protein</fullName>
    </submittedName>
</protein>
<evidence type="ECO:0000256" key="1">
    <source>
        <dbReference type="SAM" id="Phobius"/>
    </source>
</evidence>
<reference evidence="2 3" key="1">
    <citation type="submission" date="2020-06" db="EMBL/GenBank/DDBJ databases">
        <title>Frischella cerana isolated from Apis cerana gut homogenate.</title>
        <authorList>
            <person name="Wolter L.A."/>
            <person name="Suenami S."/>
            <person name="Miyazaki R."/>
        </authorList>
    </citation>
    <scope>NUCLEOTIDE SEQUENCE [LARGE SCALE GENOMIC DNA]</scope>
    <source>
        <strain evidence="2 3">Ac13</strain>
    </source>
</reference>
<evidence type="ECO:0000313" key="3">
    <source>
        <dbReference type="Proteomes" id="UP000651208"/>
    </source>
</evidence>
<keyword evidence="3" id="KW-1185">Reference proteome</keyword>
<dbReference type="RefSeq" id="WP_187754675.1">
    <property type="nucleotide sequence ID" value="NZ_JABURY010000006.1"/>
</dbReference>
<comment type="caution">
    <text evidence="2">The sequence shown here is derived from an EMBL/GenBank/DDBJ whole genome shotgun (WGS) entry which is preliminary data.</text>
</comment>
<feature type="transmembrane region" description="Helical" evidence="1">
    <location>
        <begin position="193"/>
        <end position="215"/>
    </location>
</feature>
<dbReference type="PANTHER" id="PTHR40278:SF1">
    <property type="entry name" value="DNA UTILIZATION PROTEIN HOFN"/>
    <property type="match status" value="1"/>
</dbReference>
<accession>A0ABR7QVH7</accession>
<keyword evidence="1" id="KW-1133">Transmembrane helix</keyword>
<evidence type="ECO:0000313" key="2">
    <source>
        <dbReference type="EMBL" id="MBC9130237.1"/>
    </source>
</evidence>
<dbReference type="InterPro" id="IPR052534">
    <property type="entry name" value="Extracell_DNA_Util/SecSys_Comp"/>
</dbReference>
<dbReference type="Proteomes" id="UP000651208">
    <property type="component" value="Unassembled WGS sequence"/>
</dbReference>
<dbReference type="PANTHER" id="PTHR40278">
    <property type="entry name" value="DNA UTILIZATION PROTEIN HOFN"/>
    <property type="match status" value="1"/>
</dbReference>
<organism evidence="2 3">
    <name type="scientific">Frischella japonica</name>
    <dbReference type="NCBI Taxonomy" id="2741544"/>
    <lineage>
        <taxon>Bacteria</taxon>
        <taxon>Pseudomonadati</taxon>
        <taxon>Pseudomonadota</taxon>
        <taxon>Gammaproteobacteria</taxon>
        <taxon>Orbales</taxon>
        <taxon>Orbaceae</taxon>
        <taxon>Frischella</taxon>
    </lineage>
</organism>
<dbReference type="InterPro" id="IPR007813">
    <property type="entry name" value="PilN"/>
</dbReference>
<dbReference type="EMBL" id="JABURY010000006">
    <property type="protein sequence ID" value="MBC9130237.1"/>
    <property type="molecule type" value="Genomic_DNA"/>
</dbReference>